<dbReference type="EMBL" id="CAJNOQ010008499">
    <property type="protein sequence ID" value="CAF1198809.1"/>
    <property type="molecule type" value="Genomic_DNA"/>
</dbReference>
<keyword evidence="5" id="KW-1185">Reference proteome</keyword>
<protein>
    <submittedName>
        <fullName evidence="1">Uncharacterized protein</fullName>
    </submittedName>
</protein>
<evidence type="ECO:0000313" key="4">
    <source>
        <dbReference type="EMBL" id="CAF4016662.1"/>
    </source>
</evidence>
<dbReference type="Proteomes" id="UP000681722">
    <property type="component" value="Unassembled WGS sequence"/>
</dbReference>
<evidence type="ECO:0000313" key="1">
    <source>
        <dbReference type="EMBL" id="CAF1198809.1"/>
    </source>
</evidence>
<accession>A0A814W3L5</accession>
<proteinExistence type="predicted"/>
<sequence>MLNSTRINVNKCLSTSIESSLTVNEVSISIPDNTEEKSKKYSTFSCVGNMNRESEWSKRVCRFHNICYDKRLKQFQYYKRPYSAARPILFEAKKGLIYDFNSSGNGFVGILCRMDSVYKGWHPVIVNENLPNDKRMKYLTNVHVIWR</sequence>
<dbReference type="AlphaFoldDB" id="A0A814W3L5"/>
<evidence type="ECO:0000313" key="5">
    <source>
        <dbReference type="Proteomes" id="UP000663829"/>
    </source>
</evidence>
<dbReference type="EMBL" id="CAJOBC010008500">
    <property type="protein sequence ID" value="CAF3963433.1"/>
    <property type="molecule type" value="Genomic_DNA"/>
</dbReference>
<gene>
    <name evidence="1" type="ORF">GPM918_LOCUS23610</name>
    <name evidence="2" type="ORF">OVA965_LOCUS24283</name>
    <name evidence="3" type="ORF">SRO942_LOCUS23609</name>
    <name evidence="4" type="ORF">TMI583_LOCUS25003</name>
</gene>
<evidence type="ECO:0000313" key="2">
    <source>
        <dbReference type="EMBL" id="CAF1207477.1"/>
    </source>
</evidence>
<dbReference type="Proteomes" id="UP000682733">
    <property type="component" value="Unassembled WGS sequence"/>
</dbReference>
<dbReference type="EMBL" id="CAJNOK010014567">
    <property type="protein sequence ID" value="CAF1207477.1"/>
    <property type="molecule type" value="Genomic_DNA"/>
</dbReference>
<dbReference type="EMBL" id="CAJOBA010036100">
    <property type="protein sequence ID" value="CAF4016662.1"/>
    <property type="molecule type" value="Genomic_DNA"/>
</dbReference>
<comment type="caution">
    <text evidence="1">The sequence shown here is derived from an EMBL/GenBank/DDBJ whole genome shotgun (WGS) entry which is preliminary data.</text>
</comment>
<name>A0A814W3L5_9BILA</name>
<evidence type="ECO:0000313" key="3">
    <source>
        <dbReference type="EMBL" id="CAF3963433.1"/>
    </source>
</evidence>
<reference evidence="1" key="1">
    <citation type="submission" date="2021-02" db="EMBL/GenBank/DDBJ databases">
        <authorList>
            <person name="Nowell W R."/>
        </authorList>
    </citation>
    <scope>NUCLEOTIDE SEQUENCE</scope>
</reference>
<dbReference type="Proteomes" id="UP000663829">
    <property type="component" value="Unassembled WGS sequence"/>
</dbReference>
<dbReference type="Proteomes" id="UP000677228">
    <property type="component" value="Unassembled WGS sequence"/>
</dbReference>
<organism evidence="1 5">
    <name type="scientific">Didymodactylos carnosus</name>
    <dbReference type="NCBI Taxonomy" id="1234261"/>
    <lineage>
        <taxon>Eukaryota</taxon>
        <taxon>Metazoa</taxon>
        <taxon>Spiralia</taxon>
        <taxon>Gnathifera</taxon>
        <taxon>Rotifera</taxon>
        <taxon>Eurotatoria</taxon>
        <taxon>Bdelloidea</taxon>
        <taxon>Philodinida</taxon>
        <taxon>Philodinidae</taxon>
        <taxon>Didymodactylos</taxon>
    </lineage>
</organism>